<dbReference type="AlphaFoldDB" id="A0A195FUL6"/>
<sequence>LFFIAASRYKVVVIMSIIQKLGQNVQINFGKLCDVQRDTYSTHVVETVEFAVMGLVVGTYYE</sequence>
<dbReference type="InterPro" id="IPR038586">
    <property type="entry name" value="Tctex-1-like_sf"/>
</dbReference>
<evidence type="ECO:0000313" key="3">
    <source>
        <dbReference type="Proteomes" id="UP000078541"/>
    </source>
</evidence>
<name>A0A195FUL6_9HYME</name>
<dbReference type="Proteomes" id="UP000078541">
    <property type="component" value="Unassembled WGS sequence"/>
</dbReference>
<dbReference type="EMBL" id="KQ981261">
    <property type="protein sequence ID" value="KYN44111.1"/>
    <property type="molecule type" value="Genomic_DNA"/>
</dbReference>
<comment type="similarity">
    <text evidence="1">Belongs to the dynein light chain Tctex-type family.</text>
</comment>
<organism evidence="2 3">
    <name type="scientific">Trachymyrmex septentrionalis</name>
    <dbReference type="NCBI Taxonomy" id="34720"/>
    <lineage>
        <taxon>Eukaryota</taxon>
        <taxon>Metazoa</taxon>
        <taxon>Ecdysozoa</taxon>
        <taxon>Arthropoda</taxon>
        <taxon>Hexapoda</taxon>
        <taxon>Insecta</taxon>
        <taxon>Pterygota</taxon>
        <taxon>Neoptera</taxon>
        <taxon>Endopterygota</taxon>
        <taxon>Hymenoptera</taxon>
        <taxon>Apocrita</taxon>
        <taxon>Aculeata</taxon>
        <taxon>Formicoidea</taxon>
        <taxon>Formicidae</taxon>
        <taxon>Myrmicinae</taxon>
        <taxon>Trachymyrmex</taxon>
    </lineage>
</organism>
<keyword evidence="3" id="KW-1185">Reference proteome</keyword>
<dbReference type="InterPro" id="IPR005334">
    <property type="entry name" value="Tctex-1-like"/>
</dbReference>
<evidence type="ECO:0000313" key="2">
    <source>
        <dbReference type="EMBL" id="KYN44111.1"/>
    </source>
</evidence>
<dbReference type="Pfam" id="PF03645">
    <property type="entry name" value="Tctex-1"/>
    <property type="match status" value="1"/>
</dbReference>
<dbReference type="Gene3D" id="3.30.1140.40">
    <property type="entry name" value="Tctex-1"/>
    <property type="match status" value="1"/>
</dbReference>
<reference evidence="2 3" key="1">
    <citation type="submission" date="2016-03" db="EMBL/GenBank/DDBJ databases">
        <title>Trachymyrmex septentrionalis WGS genome.</title>
        <authorList>
            <person name="Nygaard S."/>
            <person name="Hu H."/>
            <person name="Boomsma J."/>
            <person name="Zhang G."/>
        </authorList>
    </citation>
    <scope>NUCLEOTIDE SEQUENCE [LARGE SCALE GENOMIC DNA]</scope>
    <source>
        <strain evidence="2">Tsep2-gDNA-1</strain>
        <tissue evidence="2">Whole body</tissue>
    </source>
</reference>
<proteinExistence type="inferred from homology"/>
<protein>
    <submittedName>
        <fullName evidence="2">Uncharacterized protein</fullName>
    </submittedName>
</protein>
<evidence type="ECO:0000256" key="1">
    <source>
        <dbReference type="ARBA" id="ARBA00005361"/>
    </source>
</evidence>
<gene>
    <name evidence="2" type="ORF">ALC56_01427</name>
</gene>
<accession>A0A195FUL6</accession>
<feature type="non-terminal residue" evidence="2">
    <location>
        <position position="1"/>
    </location>
</feature>